<accession>A0AAW4FNW0</accession>
<dbReference type="EMBL" id="WXFA01000012">
    <property type="protein sequence ID" value="MBM3092986.1"/>
    <property type="molecule type" value="Genomic_DNA"/>
</dbReference>
<dbReference type="GO" id="GO:0034194">
    <property type="term" value="P:D-galactonate catabolic process"/>
    <property type="evidence" value="ECO:0007669"/>
    <property type="project" value="InterPro"/>
</dbReference>
<proteinExistence type="predicted"/>
<evidence type="ECO:0000313" key="2">
    <source>
        <dbReference type="Proteomes" id="UP000744980"/>
    </source>
</evidence>
<dbReference type="Proteomes" id="UP000744980">
    <property type="component" value="Unassembled WGS sequence"/>
</dbReference>
<dbReference type="AlphaFoldDB" id="A0AAW4FNW0"/>
<dbReference type="InterPro" id="IPR042257">
    <property type="entry name" value="DGOK_C"/>
</dbReference>
<protein>
    <submittedName>
        <fullName evidence="1">2-dehydro-3-deoxygalactonokinase</fullName>
    </submittedName>
</protein>
<evidence type="ECO:0000313" key="1">
    <source>
        <dbReference type="EMBL" id="MBM3092986.1"/>
    </source>
</evidence>
<dbReference type="InterPro" id="IPR007729">
    <property type="entry name" value="DGOK"/>
</dbReference>
<reference evidence="1 2" key="1">
    <citation type="submission" date="2020-01" db="EMBL/GenBank/DDBJ databases">
        <title>Draft genome assembly of Ensifer adhaerens T173.</title>
        <authorList>
            <person name="Craig J.E."/>
            <person name="Stinchcombe J.R."/>
        </authorList>
    </citation>
    <scope>NUCLEOTIDE SEQUENCE [LARGE SCALE GENOMIC DNA]</scope>
    <source>
        <strain evidence="1 2">T173</strain>
    </source>
</reference>
<dbReference type="GO" id="GO:0008671">
    <property type="term" value="F:2-dehydro-3-deoxygalactonokinase activity"/>
    <property type="evidence" value="ECO:0007669"/>
    <property type="project" value="InterPro"/>
</dbReference>
<dbReference type="Gene3D" id="3.30.420.310">
    <property type="entry name" value="2-keto-3-deoxy-galactonokinase, C-terminal domain"/>
    <property type="match status" value="1"/>
</dbReference>
<dbReference type="InterPro" id="IPR042258">
    <property type="entry name" value="DGOK_N"/>
</dbReference>
<keyword evidence="2" id="KW-1185">Reference proteome</keyword>
<name>A0AAW4FNW0_9HYPH</name>
<dbReference type="RefSeq" id="WP_057206674.1">
    <property type="nucleotide sequence ID" value="NZ_CP083374.1"/>
</dbReference>
<organism evidence="1 2">
    <name type="scientific">Ensifer canadensis</name>
    <dbReference type="NCBI Taxonomy" id="555315"/>
    <lineage>
        <taxon>Bacteria</taxon>
        <taxon>Pseudomonadati</taxon>
        <taxon>Pseudomonadota</taxon>
        <taxon>Alphaproteobacteria</taxon>
        <taxon>Hyphomicrobiales</taxon>
        <taxon>Rhizobiaceae</taxon>
        <taxon>Sinorhizobium/Ensifer group</taxon>
        <taxon>Ensifer</taxon>
    </lineage>
</organism>
<dbReference type="Gene3D" id="3.30.420.300">
    <property type="entry name" value="2-keto-3-deoxy-galactonokinase, substrate binding domain"/>
    <property type="match status" value="1"/>
</dbReference>
<sequence>MSDRTYRHTVVLDWGTTGFSAALLDESGGVREVKTGDLGIQSVPNGEHEKVLSGELADWRARCGGLSIIASGMIGSRNGWIEMPYVPTPASAADLAAAARTIELPHGDTLTLLPGLTDRTAHPHSDVMRGEETQLVGFGLERDIVVVLPGTHTKWAELRGGQIHRFRTFVTSEVFNTVAHHSFLMKAAKGEASATGQAFLDGVKLAMDDSGRAGGLLTRLFSLRTAWLAGELEQQDMRSRLWGLVVGWEFREAREQNWFSPGDPIAVVGDDHLVDVYEVVVEAFGARLVSAGRDMAIKGAQAIFQHAAS</sequence>
<gene>
    <name evidence="1" type="ORF">GFB56_19595</name>
</gene>
<dbReference type="Pfam" id="PF05035">
    <property type="entry name" value="DGOK"/>
    <property type="match status" value="1"/>
</dbReference>
<comment type="caution">
    <text evidence="1">The sequence shown here is derived from an EMBL/GenBank/DDBJ whole genome shotgun (WGS) entry which is preliminary data.</text>
</comment>